<protein>
    <submittedName>
        <fullName evidence="2">Uncharacterized protein</fullName>
    </submittedName>
</protein>
<keyword evidence="1" id="KW-0472">Membrane</keyword>
<evidence type="ECO:0000313" key="2">
    <source>
        <dbReference type="EMBL" id="CAE8672057.1"/>
    </source>
</evidence>
<comment type="caution">
    <text evidence="2">The sequence shown here is derived from an EMBL/GenBank/DDBJ whole genome shotgun (WGS) entry which is preliminary data.</text>
</comment>
<dbReference type="EMBL" id="CAJNNW010024334">
    <property type="protein sequence ID" value="CAE8672057.1"/>
    <property type="molecule type" value="Genomic_DNA"/>
</dbReference>
<keyword evidence="1" id="KW-1133">Transmembrane helix</keyword>
<organism evidence="2 3">
    <name type="scientific">Polarella glacialis</name>
    <name type="common">Dinoflagellate</name>
    <dbReference type="NCBI Taxonomy" id="89957"/>
    <lineage>
        <taxon>Eukaryota</taxon>
        <taxon>Sar</taxon>
        <taxon>Alveolata</taxon>
        <taxon>Dinophyceae</taxon>
        <taxon>Suessiales</taxon>
        <taxon>Suessiaceae</taxon>
        <taxon>Polarella</taxon>
    </lineage>
</organism>
<keyword evidence="1" id="KW-0812">Transmembrane</keyword>
<evidence type="ECO:0000313" key="3">
    <source>
        <dbReference type="Proteomes" id="UP000626109"/>
    </source>
</evidence>
<feature type="transmembrane region" description="Helical" evidence="1">
    <location>
        <begin position="228"/>
        <end position="249"/>
    </location>
</feature>
<proteinExistence type="predicted"/>
<sequence length="323" mass="35639">MLHELLGAVSRSDSNCRTWRPSHTKASRIASVLALPFHEQVWVSLLLELSKWTSVDYTPELPGRPRNTKCDDEKQLFTANPGSAFKEATVDASVISSQRNMRYRMNRSLPWQPLFTHVHCSCGHCFVESGKSITNTVLQRGTIHPRSPNDLLEEAHVWHRPTTVRTSEASGKGSGHRSPLLNLPELILHELERQNDSQLQPRSDISWTRSQASGELSAGLPSTYVSEVFAVVVVVAAVAAVAAVVVVVGSHTCRFCCHRSTLMACLVDEQHHTLAVTSRVAHSLQLSSSVSSEVGHESSTRPDESMIGIQRTCRLPAHKTNAF</sequence>
<evidence type="ECO:0000256" key="1">
    <source>
        <dbReference type="SAM" id="Phobius"/>
    </source>
</evidence>
<gene>
    <name evidence="2" type="ORF">PGLA2088_LOCUS17861</name>
</gene>
<accession>A0A813JAH8</accession>
<name>A0A813JAH8_POLGL</name>
<dbReference type="Proteomes" id="UP000626109">
    <property type="component" value="Unassembled WGS sequence"/>
</dbReference>
<dbReference type="AlphaFoldDB" id="A0A813JAH8"/>
<reference evidence="2" key="1">
    <citation type="submission" date="2021-02" db="EMBL/GenBank/DDBJ databases">
        <authorList>
            <person name="Dougan E. K."/>
            <person name="Rhodes N."/>
            <person name="Thang M."/>
            <person name="Chan C."/>
        </authorList>
    </citation>
    <scope>NUCLEOTIDE SEQUENCE</scope>
</reference>